<dbReference type="Proteomes" id="UP000050482">
    <property type="component" value="Unassembled WGS sequence"/>
</dbReference>
<dbReference type="PATRIC" id="fig|471514.4.peg.3158"/>
<evidence type="ECO:0000256" key="6">
    <source>
        <dbReference type="SAM" id="Phobius"/>
    </source>
</evidence>
<dbReference type="RefSeq" id="WP_054968073.1">
    <property type="nucleotide sequence ID" value="NZ_LJCO01000020.1"/>
</dbReference>
<keyword evidence="5 6" id="KW-0472">Membrane</keyword>
<protein>
    <submittedName>
        <fullName evidence="7">Uncharacterized protein</fullName>
    </submittedName>
</protein>
<evidence type="ECO:0000256" key="2">
    <source>
        <dbReference type="ARBA" id="ARBA00022475"/>
    </source>
</evidence>
<dbReference type="AlphaFoldDB" id="A0A0P9CPU1"/>
<name>A0A0P9CPU1_9BACL</name>
<gene>
    <name evidence="7" type="ORF">AN477_04975</name>
</gene>
<evidence type="ECO:0000256" key="1">
    <source>
        <dbReference type="ARBA" id="ARBA00004651"/>
    </source>
</evidence>
<dbReference type="STRING" id="471514.AN477_04975"/>
<keyword evidence="4 6" id="KW-1133">Transmembrane helix</keyword>
<feature type="transmembrane region" description="Helical" evidence="6">
    <location>
        <begin position="177"/>
        <end position="200"/>
    </location>
</feature>
<dbReference type="EMBL" id="LJCO01000020">
    <property type="protein sequence ID" value="KPV44846.1"/>
    <property type="molecule type" value="Genomic_DNA"/>
</dbReference>
<organism evidence="7 8">
    <name type="scientific">Alicyclobacillus ferrooxydans</name>
    <dbReference type="NCBI Taxonomy" id="471514"/>
    <lineage>
        <taxon>Bacteria</taxon>
        <taxon>Bacillati</taxon>
        <taxon>Bacillota</taxon>
        <taxon>Bacilli</taxon>
        <taxon>Bacillales</taxon>
        <taxon>Alicyclobacillaceae</taxon>
        <taxon>Alicyclobacillus</taxon>
    </lineage>
</organism>
<accession>A0A0P9CPU1</accession>
<comment type="caution">
    <text evidence="7">The sequence shown here is derived from an EMBL/GenBank/DDBJ whole genome shotgun (WGS) entry which is preliminary data.</text>
</comment>
<feature type="transmembrane region" description="Helical" evidence="6">
    <location>
        <begin position="31"/>
        <end position="55"/>
    </location>
</feature>
<dbReference type="NCBIfam" id="TIGR00765">
    <property type="entry name" value="yihY_not_rbn"/>
    <property type="match status" value="1"/>
</dbReference>
<reference evidence="7 8" key="1">
    <citation type="submission" date="2015-09" db="EMBL/GenBank/DDBJ databases">
        <title>Draft genome sequence of Alicyclobacillus ferrooxydans DSM 22381.</title>
        <authorList>
            <person name="Hemp J."/>
        </authorList>
    </citation>
    <scope>NUCLEOTIDE SEQUENCE [LARGE SCALE GENOMIC DNA]</scope>
    <source>
        <strain evidence="7 8">TC-34</strain>
    </source>
</reference>
<feature type="transmembrane region" description="Helical" evidence="6">
    <location>
        <begin position="134"/>
        <end position="157"/>
    </location>
</feature>
<keyword evidence="3 6" id="KW-0812">Transmembrane</keyword>
<proteinExistence type="predicted"/>
<evidence type="ECO:0000256" key="5">
    <source>
        <dbReference type="ARBA" id="ARBA00023136"/>
    </source>
</evidence>
<dbReference type="OrthoDB" id="2375345at2"/>
<keyword evidence="8" id="KW-1185">Reference proteome</keyword>
<evidence type="ECO:0000256" key="4">
    <source>
        <dbReference type="ARBA" id="ARBA00022989"/>
    </source>
</evidence>
<feature type="transmembrane region" description="Helical" evidence="6">
    <location>
        <begin position="240"/>
        <end position="266"/>
    </location>
</feature>
<comment type="subcellular location">
    <subcellularLocation>
        <location evidence="1">Cell membrane</location>
        <topology evidence="1">Multi-pass membrane protein</topology>
    </subcellularLocation>
</comment>
<keyword evidence="2" id="KW-1003">Cell membrane</keyword>
<evidence type="ECO:0000313" key="7">
    <source>
        <dbReference type="EMBL" id="KPV44846.1"/>
    </source>
</evidence>
<dbReference type="GO" id="GO:0005886">
    <property type="term" value="C:plasma membrane"/>
    <property type="evidence" value="ECO:0007669"/>
    <property type="project" value="UniProtKB-SubCell"/>
</dbReference>
<evidence type="ECO:0000313" key="8">
    <source>
        <dbReference type="Proteomes" id="UP000050482"/>
    </source>
</evidence>
<feature type="transmembrane region" description="Helical" evidence="6">
    <location>
        <begin position="94"/>
        <end position="114"/>
    </location>
</feature>
<dbReference type="InterPro" id="IPR017039">
    <property type="entry name" value="Virul_fac_BrkB"/>
</dbReference>
<dbReference type="Pfam" id="PF03631">
    <property type="entry name" value="Virul_fac_BrkB"/>
    <property type="match status" value="1"/>
</dbReference>
<dbReference type="PANTHER" id="PTHR30213">
    <property type="entry name" value="INNER MEMBRANE PROTEIN YHJD"/>
    <property type="match status" value="1"/>
</dbReference>
<evidence type="ECO:0000256" key="3">
    <source>
        <dbReference type="ARBA" id="ARBA00022692"/>
    </source>
</evidence>
<sequence length="279" mass="31508">MWIHYYRVSKTFVVAVFRGVMKHNTGGRASAISYFIFSAMIPMLILMIYGASFLVPEPTVEHLIDRLLKSYVPQMPEESLVPATIRRLAMLHSAIRIIGILGFLWTTIGGFVLLQQIVDEIWEVHHRRSFWRQYLVGFVMLAILLAVTVVASIFTAISPALISGVGQLLQLPWLGLLHFVAGLSLPVILFVTCFFIYRVLPSHTPKLLPTLVGAMFATVAIYVSRGVFMIYTHHLGNYQIIYGALTFVMLLTFWIYIVSIILLLGVEVTAAIEHIRESR</sequence>
<dbReference type="PIRSF" id="PIRSF035875">
    <property type="entry name" value="RNase_BN"/>
    <property type="match status" value="1"/>
</dbReference>
<dbReference type="PANTHER" id="PTHR30213:SF0">
    <property type="entry name" value="UPF0761 MEMBRANE PROTEIN YIHY"/>
    <property type="match status" value="1"/>
</dbReference>
<feature type="transmembrane region" description="Helical" evidence="6">
    <location>
        <begin position="207"/>
        <end position="228"/>
    </location>
</feature>